<dbReference type="AlphaFoldDB" id="A0A382CQ87"/>
<gene>
    <name evidence="2" type="ORF">METZ01_LOCUS181202</name>
</gene>
<feature type="non-terminal residue" evidence="2">
    <location>
        <position position="103"/>
    </location>
</feature>
<name>A0A382CQ87_9ZZZZ</name>
<feature type="region of interest" description="Disordered" evidence="1">
    <location>
        <begin position="1"/>
        <end position="103"/>
    </location>
</feature>
<evidence type="ECO:0000256" key="1">
    <source>
        <dbReference type="SAM" id="MobiDB-lite"/>
    </source>
</evidence>
<accession>A0A382CQ87</accession>
<protein>
    <submittedName>
        <fullName evidence="2">Uncharacterized protein</fullName>
    </submittedName>
</protein>
<evidence type="ECO:0000313" key="2">
    <source>
        <dbReference type="EMBL" id="SVB28348.1"/>
    </source>
</evidence>
<reference evidence="2" key="1">
    <citation type="submission" date="2018-05" db="EMBL/GenBank/DDBJ databases">
        <authorList>
            <person name="Lanie J.A."/>
            <person name="Ng W.-L."/>
            <person name="Kazmierczak K.M."/>
            <person name="Andrzejewski T.M."/>
            <person name="Davidsen T.M."/>
            <person name="Wayne K.J."/>
            <person name="Tettelin H."/>
            <person name="Glass J.I."/>
            <person name="Rusch D."/>
            <person name="Podicherti R."/>
            <person name="Tsui H.-C.T."/>
            <person name="Winkler M.E."/>
        </authorList>
    </citation>
    <scope>NUCLEOTIDE SEQUENCE</scope>
</reference>
<feature type="compositionally biased region" description="Low complexity" evidence="1">
    <location>
        <begin position="49"/>
        <end position="64"/>
    </location>
</feature>
<organism evidence="2">
    <name type="scientific">marine metagenome</name>
    <dbReference type="NCBI Taxonomy" id="408172"/>
    <lineage>
        <taxon>unclassified sequences</taxon>
        <taxon>metagenomes</taxon>
        <taxon>ecological metagenomes</taxon>
    </lineage>
</organism>
<dbReference type="EMBL" id="UINC01035635">
    <property type="protein sequence ID" value="SVB28348.1"/>
    <property type="molecule type" value="Genomic_DNA"/>
</dbReference>
<sequence length="103" mass="10754">SSGASRVSTAWPRATSAGARIPTPPHRRSPMQPRATLVSTRRLGTRVGSPTPSSAPWPNSSSHSRPAGNRPSAGATISRPWPWSRPPTGAPGNIAPSSRVRST</sequence>
<feature type="non-terminal residue" evidence="2">
    <location>
        <position position="1"/>
    </location>
</feature>
<proteinExistence type="predicted"/>